<protein>
    <submittedName>
        <fullName evidence="4">Periplasmic nitrate reductase chaperone NapD</fullName>
    </submittedName>
</protein>
<name>A0L808_MAGMM</name>
<keyword evidence="3" id="KW-0143">Chaperone</keyword>
<dbReference type="GO" id="GO:0005737">
    <property type="term" value="C:cytoplasm"/>
    <property type="evidence" value="ECO:0007669"/>
    <property type="project" value="UniProtKB-SubCell"/>
</dbReference>
<sequence precursor="true">MSAVILVKPQVSTEICQQMMAIPGVEIHADGGDGRLVITLESDQFRSLADHMEQIRDLKGVLDATPVYQYSDPPESEAFQKEMAS</sequence>
<dbReference type="AlphaFoldDB" id="A0L808"/>
<dbReference type="Gene3D" id="3.30.70.920">
    <property type="match status" value="1"/>
</dbReference>
<dbReference type="eggNOG" id="COG3062">
    <property type="taxonomic scope" value="Bacteria"/>
</dbReference>
<organism evidence="4 5">
    <name type="scientific">Magnetococcus marinus (strain ATCC BAA-1437 / JCM 17883 / MC-1)</name>
    <dbReference type="NCBI Taxonomy" id="156889"/>
    <lineage>
        <taxon>Bacteria</taxon>
        <taxon>Pseudomonadati</taxon>
        <taxon>Pseudomonadota</taxon>
        <taxon>Magnetococcia</taxon>
        <taxon>Magnetococcales</taxon>
        <taxon>Magnetococcaceae</taxon>
        <taxon>Magnetococcus</taxon>
    </lineage>
</organism>
<accession>A0L808</accession>
<reference evidence="4 5" key="2">
    <citation type="journal article" date="2012" name="Int. J. Syst. Evol. Microbiol.">
        <title>Magnetococcus marinus gen. nov., sp. nov., a marine, magnetotactic bacterium that represents a novel lineage (Magnetococcaceae fam. nov.; Magnetococcales ord. nov.) at the base of the Alphaproteobacteria.</title>
        <authorList>
            <person name="Bazylinski D.A."/>
            <person name="Williams T.J."/>
            <person name="Lefevre C.T."/>
            <person name="Berg R.J."/>
            <person name="Zhang C.L."/>
            <person name="Bowser S.S."/>
            <person name="Dean A.J."/>
            <person name="Beveridge T.J."/>
        </authorList>
    </citation>
    <scope>NUCLEOTIDE SEQUENCE [LARGE SCALE GENOMIC DNA]</scope>
    <source>
        <strain evidence="5">ATCC BAA-1437 / JCM 17883 / MC-1</strain>
    </source>
</reference>
<dbReference type="EMBL" id="CP000471">
    <property type="protein sequence ID" value="ABK44101.1"/>
    <property type="molecule type" value="Genomic_DNA"/>
</dbReference>
<dbReference type="Proteomes" id="UP000002586">
    <property type="component" value="Chromosome"/>
</dbReference>
<dbReference type="GO" id="GO:0051224">
    <property type="term" value="P:negative regulation of protein transport"/>
    <property type="evidence" value="ECO:0007669"/>
    <property type="project" value="TreeGrafter"/>
</dbReference>
<dbReference type="PANTHER" id="PTHR38603:SF1">
    <property type="entry name" value="CHAPERONE NAPD"/>
    <property type="match status" value="1"/>
</dbReference>
<gene>
    <name evidence="4" type="ordered locus">Mmc1_1592</name>
</gene>
<proteinExistence type="predicted"/>
<keyword evidence="2" id="KW-0963">Cytoplasm</keyword>
<comment type="subcellular location">
    <subcellularLocation>
        <location evidence="1">Cytoplasm</location>
    </subcellularLocation>
</comment>
<dbReference type="Pfam" id="PF03927">
    <property type="entry name" value="NapD"/>
    <property type="match status" value="1"/>
</dbReference>
<reference evidence="5" key="1">
    <citation type="journal article" date="2009" name="Appl. Environ. Microbiol.">
        <title>Complete genome sequence of the chemolithoautotrophic marine magnetotactic coccus strain MC-1.</title>
        <authorList>
            <person name="Schubbe S."/>
            <person name="Williams T.J."/>
            <person name="Xie G."/>
            <person name="Kiss H.E."/>
            <person name="Brettin T.S."/>
            <person name="Martinez D."/>
            <person name="Ross C.A."/>
            <person name="Schuler D."/>
            <person name="Cox B.L."/>
            <person name="Nealson K.H."/>
            <person name="Bazylinski D.A."/>
        </authorList>
    </citation>
    <scope>NUCLEOTIDE SEQUENCE [LARGE SCALE GENOMIC DNA]</scope>
    <source>
        <strain evidence="5">ATCC BAA-1437 / JCM 17883 / MC-1</strain>
    </source>
</reference>
<evidence type="ECO:0000256" key="2">
    <source>
        <dbReference type="ARBA" id="ARBA00022490"/>
    </source>
</evidence>
<evidence type="ECO:0000313" key="5">
    <source>
        <dbReference type="Proteomes" id="UP000002586"/>
    </source>
</evidence>
<keyword evidence="5" id="KW-1185">Reference proteome</keyword>
<dbReference type="PANTHER" id="PTHR38603">
    <property type="entry name" value="CHAPERONE NAPD"/>
    <property type="match status" value="1"/>
</dbReference>
<dbReference type="KEGG" id="mgm:Mmc1_1592"/>
<evidence type="ECO:0000313" key="4">
    <source>
        <dbReference type="EMBL" id="ABK44101.1"/>
    </source>
</evidence>
<dbReference type="InterPro" id="IPR005623">
    <property type="entry name" value="Chaperone_NapD_NO3_reduct"/>
</dbReference>
<dbReference type="STRING" id="156889.Mmc1_1592"/>
<evidence type="ECO:0000256" key="3">
    <source>
        <dbReference type="ARBA" id="ARBA00023186"/>
    </source>
</evidence>
<evidence type="ECO:0000256" key="1">
    <source>
        <dbReference type="ARBA" id="ARBA00004496"/>
    </source>
</evidence>
<dbReference type="HOGENOM" id="CLU_155794_5_3_5"/>